<protein>
    <submittedName>
        <fullName evidence="6">DeoR family transcriptional regulator</fullName>
    </submittedName>
</protein>
<dbReference type="PROSITE" id="PS00894">
    <property type="entry name" value="HTH_DEOR_1"/>
    <property type="match status" value="1"/>
</dbReference>
<evidence type="ECO:0000256" key="2">
    <source>
        <dbReference type="ARBA" id="ARBA00023015"/>
    </source>
</evidence>
<dbReference type="PRINTS" id="PR00037">
    <property type="entry name" value="HTHLACR"/>
</dbReference>
<dbReference type="SMART" id="SM00420">
    <property type="entry name" value="HTH_DEOR"/>
    <property type="match status" value="1"/>
</dbReference>
<dbReference type="InterPro" id="IPR001034">
    <property type="entry name" value="DeoR_HTH"/>
</dbReference>
<feature type="domain" description="HTH deoR-type" evidence="5">
    <location>
        <begin position="14"/>
        <end position="69"/>
    </location>
</feature>
<keyword evidence="3" id="KW-0238">DNA-binding</keyword>
<dbReference type="PROSITE" id="PS51000">
    <property type="entry name" value="HTH_DEOR_2"/>
    <property type="match status" value="1"/>
</dbReference>
<keyword evidence="4" id="KW-0804">Transcription</keyword>
<dbReference type="PANTHER" id="PTHR30363">
    <property type="entry name" value="HTH-TYPE TRANSCRIPTIONAL REGULATOR SRLR-RELATED"/>
    <property type="match status" value="1"/>
</dbReference>
<evidence type="ECO:0000313" key="7">
    <source>
        <dbReference type="Proteomes" id="UP001157355"/>
    </source>
</evidence>
<evidence type="ECO:0000256" key="3">
    <source>
        <dbReference type="ARBA" id="ARBA00023125"/>
    </source>
</evidence>
<dbReference type="InterPro" id="IPR050313">
    <property type="entry name" value="Carb_Metab_HTH_regulators"/>
</dbReference>
<dbReference type="SMART" id="SM01134">
    <property type="entry name" value="DeoRC"/>
    <property type="match status" value="1"/>
</dbReference>
<dbReference type="SUPFAM" id="SSF100950">
    <property type="entry name" value="NagB/RpiA/CoA transferase-like"/>
    <property type="match status" value="1"/>
</dbReference>
<name>A0AA37X1Z3_9RHOB</name>
<reference evidence="6 7" key="1">
    <citation type="journal article" date="2014" name="Int. J. Syst. Evol. Microbiol.">
        <title>Complete genome sequence of Corynebacterium casei LMG S-19264T (=DSM 44701T), isolated from a smear-ripened cheese.</title>
        <authorList>
            <consortium name="US DOE Joint Genome Institute (JGI-PGF)"/>
            <person name="Walter F."/>
            <person name="Albersmeier A."/>
            <person name="Kalinowski J."/>
            <person name="Ruckert C."/>
        </authorList>
    </citation>
    <scope>NUCLEOTIDE SEQUENCE [LARGE SCALE GENOMIC DNA]</scope>
    <source>
        <strain evidence="6 7">NBRC 111766</strain>
    </source>
</reference>
<dbReference type="GO" id="GO:0003677">
    <property type="term" value="F:DNA binding"/>
    <property type="evidence" value="ECO:0007669"/>
    <property type="project" value="UniProtKB-KW"/>
</dbReference>
<evidence type="ECO:0000256" key="4">
    <source>
        <dbReference type="ARBA" id="ARBA00023163"/>
    </source>
</evidence>
<dbReference type="Proteomes" id="UP001157355">
    <property type="component" value="Unassembled WGS sequence"/>
</dbReference>
<dbReference type="InterPro" id="IPR037171">
    <property type="entry name" value="NagB/RpiA_transferase-like"/>
</dbReference>
<dbReference type="Pfam" id="PF08220">
    <property type="entry name" value="HTH_DeoR"/>
    <property type="match status" value="1"/>
</dbReference>
<proteinExistence type="predicted"/>
<evidence type="ECO:0000259" key="5">
    <source>
        <dbReference type="PROSITE" id="PS51000"/>
    </source>
</evidence>
<keyword evidence="2" id="KW-0805">Transcription regulation</keyword>
<dbReference type="InterPro" id="IPR036390">
    <property type="entry name" value="WH_DNA-bd_sf"/>
</dbReference>
<dbReference type="InterPro" id="IPR018356">
    <property type="entry name" value="Tscrpt_reg_HTH_DeoR_CS"/>
</dbReference>
<dbReference type="Gene3D" id="1.10.10.10">
    <property type="entry name" value="Winged helix-like DNA-binding domain superfamily/Winged helix DNA-binding domain"/>
    <property type="match status" value="1"/>
</dbReference>
<accession>A0AA37X1Z3</accession>
<dbReference type="InterPro" id="IPR036388">
    <property type="entry name" value="WH-like_DNA-bd_sf"/>
</dbReference>
<gene>
    <name evidence="6" type="ORF">GCM10010873_31610</name>
</gene>
<dbReference type="Pfam" id="PF00455">
    <property type="entry name" value="DeoRC"/>
    <property type="match status" value="1"/>
</dbReference>
<dbReference type="PANTHER" id="PTHR30363:SF4">
    <property type="entry name" value="GLYCEROL-3-PHOSPHATE REGULON REPRESSOR"/>
    <property type="match status" value="1"/>
</dbReference>
<sequence>MLEAIKAGGNLVKREDRKQAIMDLLVEQHMVDLDDLAERFAVSKMTIHRDLDDLEAEGLLRKIRGGATIDAGTQFESDFRFRARQEGSAKARMARAALDLVEPGMTLMINDGSMAAVLGALLPEKRPLTVISNNAAVIDALRAEHGITLIALGGVYSYKFNGFFGVVTEESLARLRADIAFISAPAVQGSRAFHMDDNVVRAKRAMIAAAAKTCLLVNHQRFGRQALHVLAELADFDIIITDAPPEPEARAALDRAELHLCIAGDTA</sequence>
<dbReference type="AlphaFoldDB" id="A0AA37X1Z3"/>
<dbReference type="InterPro" id="IPR014036">
    <property type="entry name" value="DeoR-like_C"/>
</dbReference>
<comment type="caution">
    <text evidence="6">The sequence shown here is derived from an EMBL/GenBank/DDBJ whole genome shotgun (WGS) entry which is preliminary data.</text>
</comment>
<dbReference type="RefSeq" id="WP_284326360.1">
    <property type="nucleotide sequence ID" value="NZ_BSPP01000011.1"/>
</dbReference>
<organism evidence="6 7">
    <name type="scientific">Cypionkella aquatica</name>
    <dbReference type="NCBI Taxonomy" id="1756042"/>
    <lineage>
        <taxon>Bacteria</taxon>
        <taxon>Pseudomonadati</taxon>
        <taxon>Pseudomonadota</taxon>
        <taxon>Alphaproteobacteria</taxon>
        <taxon>Rhodobacterales</taxon>
        <taxon>Paracoccaceae</taxon>
        <taxon>Cypionkella</taxon>
    </lineage>
</organism>
<dbReference type="GO" id="GO:0003700">
    <property type="term" value="F:DNA-binding transcription factor activity"/>
    <property type="evidence" value="ECO:0007669"/>
    <property type="project" value="InterPro"/>
</dbReference>
<dbReference type="SUPFAM" id="SSF46785">
    <property type="entry name" value="Winged helix' DNA-binding domain"/>
    <property type="match status" value="1"/>
</dbReference>
<evidence type="ECO:0000313" key="6">
    <source>
        <dbReference type="EMBL" id="GLS88187.1"/>
    </source>
</evidence>
<keyword evidence="1" id="KW-0678">Repressor</keyword>
<keyword evidence="7" id="KW-1185">Reference proteome</keyword>
<evidence type="ECO:0000256" key="1">
    <source>
        <dbReference type="ARBA" id="ARBA00022491"/>
    </source>
</evidence>
<dbReference type="EMBL" id="BSPP01000011">
    <property type="protein sequence ID" value="GLS88187.1"/>
    <property type="molecule type" value="Genomic_DNA"/>
</dbReference>